<evidence type="ECO:0000256" key="1">
    <source>
        <dbReference type="SAM" id="MobiDB-lite"/>
    </source>
</evidence>
<keyword evidence="3" id="KW-1185">Reference proteome</keyword>
<dbReference type="AlphaFoldDB" id="A0AAD5MQ85"/>
<reference evidence="2" key="1">
    <citation type="submission" date="2021-06" db="EMBL/GenBank/DDBJ databases">
        <title>Parelaphostrongylus tenuis whole genome reference sequence.</title>
        <authorList>
            <person name="Garwood T.J."/>
            <person name="Larsen P.A."/>
            <person name="Fountain-Jones N.M."/>
            <person name="Garbe J.R."/>
            <person name="Macchietto M.G."/>
            <person name="Kania S.A."/>
            <person name="Gerhold R.W."/>
            <person name="Richards J.E."/>
            <person name="Wolf T.M."/>
        </authorList>
    </citation>
    <scope>NUCLEOTIDE SEQUENCE</scope>
    <source>
        <strain evidence="2">MNPRO001-30</strain>
        <tissue evidence="2">Meninges</tissue>
    </source>
</reference>
<comment type="caution">
    <text evidence="2">The sequence shown here is derived from an EMBL/GenBank/DDBJ whole genome shotgun (WGS) entry which is preliminary data.</text>
</comment>
<feature type="region of interest" description="Disordered" evidence="1">
    <location>
        <begin position="64"/>
        <end position="112"/>
    </location>
</feature>
<gene>
    <name evidence="2" type="ORF">KIN20_010205</name>
</gene>
<name>A0AAD5MQ85_PARTN</name>
<evidence type="ECO:0000313" key="3">
    <source>
        <dbReference type="Proteomes" id="UP001196413"/>
    </source>
</evidence>
<evidence type="ECO:0000313" key="2">
    <source>
        <dbReference type="EMBL" id="KAJ1353556.1"/>
    </source>
</evidence>
<sequence length="112" mass="12150">MDDGCETARNGRSVRDRSILNVISQKITVLTLAWDEITVETCASIVEDFPSLLRQWLTYVSTVSAASSEPHVPPVTPTNSRERGPDAETGSVKSGKPDLDEDVFPTATLSSK</sequence>
<proteinExistence type="predicted"/>
<accession>A0AAD5MQ85</accession>
<dbReference type="EMBL" id="JAHQIW010001747">
    <property type="protein sequence ID" value="KAJ1353556.1"/>
    <property type="molecule type" value="Genomic_DNA"/>
</dbReference>
<dbReference type="Proteomes" id="UP001196413">
    <property type="component" value="Unassembled WGS sequence"/>
</dbReference>
<organism evidence="2 3">
    <name type="scientific">Parelaphostrongylus tenuis</name>
    <name type="common">Meningeal worm</name>
    <dbReference type="NCBI Taxonomy" id="148309"/>
    <lineage>
        <taxon>Eukaryota</taxon>
        <taxon>Metazoa</taxon>
        <taxon>Ecdysozoa</taxon>
        <taxon>Nematoda</taxon>
        <taxon>Chromadorea</taxon>
        <taxon>Rhabditida</taxon>
        <taxon>Rhabditina</taxon>
        <taxon>Rhabditomorpha</taxon>
        <taxon>Strongyloidea</taxon>
        <taxon>Metastrongylidae</taxon>
        <taxon>Parelaphostrongylus</taxon>
    </lineage>
</organism>
<protein>
    <submittedName>
        <fullName evidence="2">Uncharacterized protein</fullName>
    </submittedName>
</protein>